<dbReference type="SUPFAM" id="SSF53850">
    <property type="entry name" value="Periplasmic binding protein-like II"/>
    <property type="match status" value="1"/>
</dbReference>
<dbReference type="EMBL" id="FTMS01000006">
    <property type="protein sequence ID" value="SIQ25300.1"/>
    <property type="molecule type" value="Genomic_DNA"/>
</dbReference>
<feature type="chain" id="PRO_5012094111" evidence="5">
    <location>
        <begin position="21"/>
        <end position="419"/>
    </location>
</feature>
<keyword evidence="4 5" id="KW-0732">Signal</keyword>
<comment type="subcellular location">
    <subcellularLocation>
        <location evidence="1">Periplasm</location>
    </subcellularLocation>
</comment>
<keyword evidence="7" id="KW-1185">Reference proteome</keyword>
<gene>
    <name evidence="6" type="ORF">SAMN05920897_1068</name>
</gene>
<accession>A0A1N6R8T9</accession>
<evidence type="ECO:0000256" key="3">
    <source>
        <dbReference type="ARBA" id="ARBA00022448"/>
    </source>
</evidence>
<organism evidence="6 7">
    <name type="scientific">Alkalispirochaeta americana</name>
    <dbReference type="NCBI Taxonomy" id="159291"/>
    <lineage>
        <taxon>Bacteria</taxon>
        <taxon>Pseudomonadati</taxon>
        <taxon>Spirochaetota</taxon>
        <taxon>Spirochaetia</taxon>
        <taxon>Spirochaetales</taxon>
        <taxon>Spirochaetaceae</taxon>
        <taxon>Alkalispirochaeta</taxon>
    </lineage>
</organism>
<evidence type="ECO:0000256" key="4">
    <source>
        <dbReference type="ARBA" id="ARBA00022729"/>
    </source>
</evidence>
<reference evidence="6 7" key="1">
    <citation type="submission" date="2017-01" db="EMBL/GenBank/DDBJ databases">
        <authorList>
            <person name="Mah S.A."/>
            <person name="Swanson W.J."/>
            <person name="Moy G.W."/>
            <person name="Vacquier V.D."/>
        </authorList>
    </citation>
    <scope>NUCLEOTIDE SEQUENCE [LARGE SCALE GENOMIC DNA]</scope>
    <source>
        <strain evidence="6 7">ASpG1</strain>
    </source>
</reference>
<dbReference type="STRING" id="159291.SAMN05920897_1068"/>
<dbReference type="RefSeq" id="WP_076488302.1">
    <property type="nucleotide sequence ID" value="NZ_FTMS01000006.1"/>
</dbReference>
<protein>
    <submittedName>
        <fullName evidence="6">Carbohydrate ABC transporter substrate-binding protein, CUT1 family</fullName>
    </submittedName>
</protein>
<evidence type="ECO:0000313" key="7">
    <source>
        <dbReference type="Proteomes" id="UP000186400"/>
    </source>
</evidence>
<evidence type="ECO:0000256" key="5">
    <source>
        <dbReference type="SAM" id="SignalP"/>
    </source>
</evidence>
<proteinExistence type="inferred from homology"/>
<evidence type="ECO:0000313" key="6">
    <source>
        <dbReference type="EMBL" id="SIQ25300.1"/>
    </source>
</evidence>
<dbReference type="Proteomes" id="UP000186400">
    <property type="component" value="Unassembled WGS sequence"/>
</dbReference>
<dbReference type="Gene3D" id="3.40.190.10">
    <property type="entry name" value="Periplasmic binding protein-like II"/>
    <property type="match status" value="2"/>
</dbReference>
<comment type="similarity">
    <text evidence="2">Belongs to the bacterial solute-binding protein 1 family.</text>
</comment>
<name>A0A1N6R8T9_9SPIO</name>
<evidence type="ECO:0000256" key="1">
    <source>
        <dbReference type="ARBA" id="ARBA00004418"/>
    </source>
</evidence>
<dbReference type="InterPro" id="IPR006059">
    <property type="entry name" value="SBP"/>
</dbReference>
<keyword evidence="3" id="KW-0813">Transport</keyword>
<feature type="signal peptide" evidence="5">
    <location>
        <begin position="1"/>
        <end position="20"/>
    </location>
</feature>
<dbReference type="GO" id="GO:0042597">
    <property type="term" value="C:periplasmic space"/>
    <property type="evidence" value="ECO:0007669"/>
    <property type="project" value="UniProtKB-SubCell"/>
</dbReference>
<dbReference type="PANTHER" id="PTHR43649">
    <property type="entry name" value="ARABINOSE-BINDING PROTEIN-RELATED"/>
    <property type="match status" value="1"/>
</dbReference>
<dbReference type="InterPro" id="IPR050490">
    <property type="entry name" value="Bact_solute-bd_prot1"/>
</dbReference>
<dbReference type="AlphaFoldDB" id="A0A1N6R8T9"/>
<dbReference type="OrthoDB" id="9768630at2"/>
<evidence type="ECO:0000256" key="2">
    <source>
        <dbReference type="ARBA" id="ARBA00008520"/>
    </source>
</evidence>
<dbReference type="Pfam" id="PF01547">
    <property type="entry name" value="SBP_bac_1"/>
    <property type="match status" value="1"/>
</dbReference>
<dbReference type="PANTHER" id="PTHR43649:SF34">
    <property type="entry name" value="ABC TRANSPORTER PERIPLASMIC-BINDING PROTEIN YCJN-RELATED"/>
    <property type="match status" value="1"/>
</dbReference>
<sequence>MKRMCLVLVVLMLCAATVFAGGKREEGVTTLTIAGRDGAFGTAMELATQEYTRQNPNVRFEILKLSGAELMEQTVIELRGGTGAFDVLLVDDPFLPRIQEAGWLVNLDTLYREKGLEIDPDLVENMVNVGRYPHPSGDLYALPHVGNVALFAYRHDIAARYGYSAIDTWSDVLDIAQRVAAEGDDTVPVLFRGVQGNPIVTGFLPLFWAFGADILVDGKPAFDTPEALAAVEFFLELAEYAPAGVTAYQSTQVRDALMSGAGAMAIEVWPGWIGDLENPEQSNVVGQVSIAAHPGQVKGSSSMIGAWMVGIPRDSRNIDAAFDFIQYLTSAPVQEMMADETGIPPTRHSVHHISRLQEKYPWYPAQLAGQISGSVRPRTDYWPQIETTFGDYLQRALVGEVSAEEALQQIQRRVTEILR</sequence>